<evidence type="ECO:0008006" key="6">
    <source>
        <dbReference type="Google" id="ProtNLM"/>
    </source>
</evidence>
<sequence>MLLQSRRVITAAEMAEHFEITERTVYRDLAALGEGGVPIVGEPGVGYSLMRGYQLPPVMFSTQEAFALVTGGMLAERMTDASVREPIRTALGKLAAVLPADLQARVHHLRDAMQVHGRTVSGPVPLSRVQMAMAERRVMQLRYTEAARGETSRREVEPLGLVYYLDHWHLIAWCRLRDDVRDFRVDRIAECELLAEPTPPRADFDLAAYLAKCHHPADAITAELVFHPRLMETVRRNWGPALREESHEAGGVRVRLSCSEVTYLARWLLGLGDKVRVIAPESLRQSVVQAAWAAIAHHAEKKAAC</sequence>
<dbReference type="InterPro" id="IPR036390">
    <property type="entry name" value="WH_DNA-bd_sf"/>
</dbReference>
<dbReference type="AlphaFoldDB" id="A0A512M3U3"/>
<feature type="domain" description="Helix-turn-helix type 11" evidence="1">
    <location>
        <begin position="1"/>
        <end position="47"/>
    </location>
</feature>
<proteinExistence type="predicted"/>
<dbReference type="Gene3D" id="1.10.10.10">
    <property type="entry name" value="Winged helix-like DNA-binding domain superfamily/Winged helix DNA-binding domain"/>
    <property type="match status" value="1"/>
</dbReference>
<dbReference type="PANTHER" id="PTHR34580:SF3">
    <property type="entry name" value="PROTEIN PAFB"/>
    <property type="match status" value="1"/>
</dbReference>
<dbReference type="InterPro" id="IPR051534">
    <property type="entry name" value="CBASS_pafABC_assoc_protein"/>
</dbReference>
<dbReference type="PROSITE" id="PS52050">
    <property type="entry name" value="WYL"/>
    <property type="match status" value="1"/>
</dbReference>
<dbReference type="InterPro" id="IPR026881">
    <property type="entry name" value="WYL_dom"/>
</dbReference>
<dbReference type="InterPro" id="IPR057727">
    <property type="entry name" value="WCX_dom"/>
</dbReference>
<dbReference type="InterPro" id="IPR028349">
    <property type="entry name" value="PafC-like"/>
</dbReference>
<dbReference type="InterPro" id="IPR036388">
    <property type="entry name" value="WH-like_DNA-bd_sf"/>
</dbReference>
<dbReference type="InterPro" id="IPR013196">
    <property type="entry name" value="HTH_11"/>
</dbReference>
<dbReference type="Pfam" id="PF08279">
    <property type="entry name" value="HTH_11"/>
    <property type="match status" value="1"/>
</dbReference>
<dbReference type="Pfam" id="PF25583">
    <property type="entry name" value="WCX"/>
    <property type="match status" value="1"/>
</dbReference>
<dbReference type="Pfam" id="PF13280">
    <property type="entry name" value="WYL"/>
    <property type="match status" value="1"/>
</dbReference>
<organism evidence="4 5">
    <name type="scientific">Brevifollis gellanilyticus</name>
    <dbReference type="NCBI Taxonomy" id="748831"/>
    <lineage>
        <taxon>Bacteria</taxon>
        <taxon>Pseudomonadati</taxon>
        <taxon>Verrucomicrobiota</taxon>
        <taxon>Verrucomicrobiia</taxon>
        <taxon>Verrucomicrobiales</taxon>
        <taxon>Verrucomicrobiaceae</taxon>
    </lineage>
</organism>
<name>A0A512M3U3_9BACT</name>
<evidence type="ECO:0000259" key="1">
    <source>
        <dbReference type="Pfam" id="PF08279"/>
    </source>
</evidence>
<gene>
    <name evidence="4" type="ORF">BGE01nite_06940</name>
</gene>
<dbReference type="PANTHER" id="PTHR34580">
    <property type="match status" value="1"/>
</dbReference>
<dbReference type="PIRSF" id="PIRSF016838">
    <property type="entry name" value="PafC"/>
    <property type="match status" value="1"/>
</dbReference>
<evidence type="ECO:0000313" key="5">
    <source>
        <dbReference type="Proteomes" id="UP000321577"/>
    </source>
</evidence>
<evidence type="ECO:0000259" key="3">
    <source>
        <dbReference type="Pfam" id="PF25583"/>
    </source>
</evidence>
<accession>A0A512M3U3</accession>
<dbReference type="SUPFAM" id="SSF46785">
    <property type="entry name" value="Winged helix' DNA-binding domain"/>
    <property type="match status" value="1"/>
</dbReference>
<feature type="domain" description="WCX" evidence="3">
    <location>
        <begin position="219"/>
        <end position="291"/>
    </location>
</feature>
<dbReference type="EMBL" id="BKAG01000003">
    <property type="protein sequence ID" value="GEP41403.1"/>
    <property type="molecule type" value="Genomic_DNA"/>
</dbReference>
<dbReference type="Proteomes" id="UP000321577">
    <property type="component" value="Unassembled WGS sequence"/>
</dbReference>
<protein>
    <recommendedName>
        <fullName evidence="6">Transcriptional regulator</fullName>
    </recommendedName>
</protein>
<comment type="caution">
    <text evidence="4">The sequence shown here is derived from an EMBL/GenBank/DDBJ whole genome shotgun (WGS) entry which is preliminary data.</text>
</comment>
<evidence type="ECO:0000313" key="4">
    <source>
        <dbReference type="EMBL" id="GEP41403.1"/>
    </source>
</evidence>
<feature type="domain" description="WYL" evidence="2">
    <location>
        <begin position="126"/>
        <end position="192"/>
    </location>
</feature>
<evidence type="ECO:0000259" key="2">
    <source>
        <dbReference type="Pfam" id="PF13280"/>
    </source>
</evidence>
<keyword evidence="5" id="KW-1185">Reference proteome</keyword>
<reference evidence="4 5" key="1">
    <citation type="submission" date="2019-07" db="EMBL/GenBank/DDBJ databases">
        <title>Whole genome shotgun sequence of Brevifollis gellanilyticus NBRC 108608.</title>
        <authorList>
            <person name="Hosoyama A."/>
            <person name="Uohara A."/>
            <person name="Ohji S."/>
            <person name="Ichikawa N."/>
        </authorList>
    </citation>
    <scope>NUCLEOTIDE SEQUENCE [LARGE SCALE GENOMIC DNA]</scope>
    <source>
        <strain evidence="4 5">NBRC 108608</strain>
    </source>
</reference>